<feature type="region of interest" description="Disordered" evidence="1">
    <location>
        <begin position="129"/>
        <end position="160"/>
    </location>
</feature>
<gene>
    <name evidence="3" type="ORF">ACFS2C_16770</name>
</gene>
<sequence length="160" mass="17764">MPEFTTLAERYLSIWNTTDADTRQSLVRELFTPDATYTDPLGSVRGWSGIDTFIATAQDQFAGLSFRRSGAVDGHHDIARFGWHLGPDGELPIVMGFDVIVTADDRIRGVSGFLDKDPGLIDGPVSRCGEPCGARTTRPARASRARRRRHARRETRGSFR</sequence>
<accession>A0ABW5WBF2</accession>
<evidence type="ECO:0000256" key="1">
    <source>
        <dbReference type="SAM" id="MobiDB-lite"/>
    </source>
</evidence>
<dbReference type="Pfam" id="PF12680">
    <property type="entry name" value="SnoaL_2"/>
    <property type="match status" value="1"/>
</dbReference>
<evidence type="ECO:0000313" key="3">
    <source>
        <dbReference type="EMBL" id="MFD2801047.1"/>
    </source>
</evidence>
<dbReference type="EMBL" id="JBHUOF010000021">
    <property type="protein sequence ID" value="MFD2801047.1"/>
    <property type="molecule type" value="Genomic_DNA"/>
</dbReference>
<name>A0ABW5WBF2_9PSEU</name>
<dbReference type="InterPro" id="IPR032710">
    <property type="entry name" value="NTF2-like_dom_sf"/>
</dbReference>
<dbReference type="InterPro" id="IPR037401">
    <property type="entry name" value="SnoaL-like"/>
</dbReference>
<evidence type="ECO:0000259" key="2">
    <source>
        <dbReference type="Pfam" id="PF12680"/>
    </source>
</evidence>
<reference evidence="4" key="1">
    <citation type="journal article" date="2019" name="Int. J. Syst. Evol. Microbiol.">
        <title>The Global Catalogue of Microorganisms (GCM) 10K type strain sequencing project: providing services to taxonomists for standard genome sequencing and annotation.</title>
        <authorList>
            <consortium name="The Broad Institute Genomics Platform"/>
            <consortium name="The Broad Institute Genome Sequencing Center for Infectious Disease"/>
            <person name="Wu L."/>
            <person name="Ma J."/>
        </authorList>
    </citation>
    <scope>NUCLEOTIDE SEQUENCE [LARGE SCALE GENOMIC DNA]</scope>
    <source>
        <strain evidence="4">IBRC-M 10906</strain>
    </source>
</reference>
<dbReference type="RefSeq" id="WP_377391048.1">
    <property type="nucleotide sequence ID" value="NZ_JBHSAN010000024.1"/>
</dbReference>
<organism evidence="3 4">
    <name type="scientific">Prauserella oleivorans</name>
    <dbReference type="NCBI Taxonomy" id="1478153"/>
    <lineage>
        <taxon>Bacteria</taxon>
        <taxon>Bacillati</taxon>
        <taxon>Actinomycetota</taxon>
        <taxon>Actinomycetes</taxon>
        <taxon>Pseudonocardiales</taxon>
        <taxon>Pseudonocardiaceae</taxon>
        <taxon>Prauserella</taxon>
    </lineage>
</organism>
<dbReference type="SUPFAM" id="SSF54427">
    <property type="entry name" value="NTF2-like"/>
    <property type="match status" value="1"/>
</dbReference>
<proteinExistence type="predicted"/>
<evidence type="ECO:0000313" key="4">
    <source>
        <dbReference type="Proteomes" id="UP001597478"/>
    </source>
</evidence>
<dbReference type="Gene3D" id="3.10.450.50">
    <property type="match status" value="1"/>
</dbReference>
<feature type="domain" description="SnoaL-like" evidence="2">
    <location>
        <begin position="8"/>
        <end position="108"/>
    </location>
</feature>
<protein>
    <submittedName>
        <fullName evidence="3">Nuclear transport factor 2 family protein</fullName>
    </submittedName>
</protein>
<feature type="compositionally biased region" description="Basic residues" evidence="1">
    <location>
        <begin position="141"/>
        <end position="153"/>
    </location>
</feature>
<comment type="caution">
    <text evidence="3">The sequence shown here is derived from an EMBL/GenBank/DDBJ whole genome shotgun (WGS) entry which is preliminary data.</text>
</comment>
<dbReference type="Proteomes" id="UP001597478">
    <property type="component" value="Unassembled WGS sequence"/>
</dbReference>
<keyword evidence="4" id="KW-1185">Reference proteome</keyword>